<dbReference type="InterPro" id="IPR046341">
    <property type="entry name" value="SET_dom_sf"/>
</dbReference>
<gene>
    <name evidence="3" type="ORF">EAH_00038860</name>
</gene>
<dbReference type="AlphaFoldDB" id="U6GW36"/>
<feature type="region of interest" description="Disordered" evidence="1">
    <location>
        <begin position="1"/>
        <end position="72"/>
    </location>
</feature>
<dbReference type="Pfam" id="PF00856">
    <property type="entry name" value="SET"/>
    <property type="match status" value="1"/>
</dbReference>
<dbReference type="Gene3D" id="2.170.270.10">
    <property type="entry name" value="SET domain"/>
    <property type="match status" value="1"/>
</dbReference>
<dbReference type="RefSeq" id="XP_013247398.1">
    <property type="nucleotide sequence ID" value="XM_013391944.1"/>
</dbReference>
<feature type="compositionally biased region" description="Low complexity" evidence="1">
    <location>
        <begin position="50"/>
        <end position="62"/>
    </location>
</feature>
<evidence type="ECO:0000259" key="2">
    <source>
        <dbReference type="PROSITE" id="PS50280"/>
    </source>
</evidence>
<feature type="compositionally biased region" description="Basic and acidic residues" evidence="1">
    <location>
        <begin position="38"/>
        <end position="49"/>
    </location>
</feature>
<organism evidence="3 4">
    <name type="scientific">Eimeria acervulina</name>
    <name type="common">Coccidian parasite</name>
    <dbReference type="NCBI Taxonomy" id="5801"/>
    <lineage>
        <taxon>Eukaryota</taxon>
        <taxon>Sar</taxon>
        <taxon>Alveolata</taxon>
        <taxon>Apicomplexa</taxon>
        <taxon>Conoidasida</taxon>
        <taxon>Coccidia</taxon>
        <taxon>Eucoccidiorida</taxon>
        <taxon>Eimeriorina</taxon>
        <taxon>Eimeriidae</taxon>
        <taxon>Eimeria</taxon>
    </lineage>
</organism>
<name>U6GW36_EIMAC</name>
<dbReference type="Gene3D" id="1.10.220.160">
    <property type="match status" value="1"/>
</dbReference>
<feature type="domain" description="SET" evidence="2">
    <location>
        <begin position="75"/>
        <end position="464"/>
    </location>
</feature>
<dbReference type="InterPro" id="IPR044237">
    <property type="entry name" value="ATXR2-like"/>
</dbReference>
<dbReference type="PROSITE" id="PS50280">
    <property type="entry name" value="SET"/>
    <property type="match status" value="1"/>
</dbReference>
<evidence type="ECO:0000313" key="4">
    <source>
        <dbReference type="Proteomes" id="UP000018050"/>
    </source>
</evidence>
<dbReference type="OMA" id="EFPHPLN"/>
<reference evidence="3" key="2">
    <citation type="submission" date="2013-10" db="EMBL/GenBank/DDBJ databases">
        <authorList>
            <person name="Aslett M."/>
        </authorList>
    </citation>
    <scope>NUCLEOTIDE SEQUENCE [LARGE SCALE GENOMIC DNA]</scope>
    <source>
        <strain evidence="3">Houghton</strain>
    </source>
</reference>
<dbReference type="GO" id="GO:0008168">
    <property type="term" value="F:methyltransferase activity"/>
    <property type="evidence" value="ECO:0007669"/>
    <property type="project" value="InterPro"/>
</dbReference>
<dbReference type="GeneID" id="25271956"/>
<sequence>MVRPRQQSQQQQQSVRQAQQKQQKQQKQQGRYPLAQEQPKENLDGEAHCQQEPNQRRQQQQHQELREPRPCRGAPRVQVEYLGGKRSRGLVASEPIEASEVIYTEKAPLLVVQHEFSRLCGLTCSNCMSFVGSLKDCIRHVLTQAGRRECAADLVLLPDSFIHKAHARRETFHRMVCVEATERNAWLSFLSHARRHHDGLMMAGICMAQVVFEVLFEGRKFSEAVHPFRQFYSAPWESLAPDRVAPGGPADSLGSSRTETAEGRRSLLLESLALLKRVLDPIISSSKDPAVKEALDTLLQFDSFSRLLGTFSLVCLDVEFPHPLNRRLLDLQRNLSLFSRCHRGFPEASSGVPVEVASPSEDITAEDVQQLPLLRKLLEEVHAITRWDDGDEDPEVTGTPEAPAVTLRAPLLPFIGWGLFRLGSMTNHSCWPNAEADFPLDSAALEVRALRPIGRGEEVTVSYIDEALSLHQRRQTLQEVGFEGSSA</sequence>
<dbReference type="InterPro" id="IPR001214">
    <property type="entry name" value="SET_dom"/>
</dbReference>
<dbReference type="Proteomes" id="UP000018050">
    <property type="component" value="Unassembled WGS sequence"/>
</dbReference>
<evidence type="ECO:0000313" key="3">
    <source>
        <dbReference type="EMBL" id="CDI83488.1"/>
    </source>
</evidence>
<dbReference type="CDD" id="cd20071">
    <property type="entry name" value="SET_SMYD"/>
    <property type="match status" value="1"/>
</dbReference>
<keyword evidence="4" id="KW-1185">Reference proteome</keyword>
<dbReference type="OrthoDB" id="408529at2759"/>
<protein>
    <recommendedName>
        <fullName evidence="2">SET domain-containing protein</fullName>
    </recommendedName>
</protein>
<dbReference type="EMBL" id="HG673423">
    <property type="protein sequence ID" value="CDI83488.1"/>
    <property type="molecule type" value="Genomic_DNA"/>
</dbReference>
<dbReference type="PANTHER" id="PTHR47436:SF1">
    <property type="entry name" value="SET DOMAIN-CONTAINING PROTEIN"/>
    <property type="match status" value="1"/>
</dbReference>
<reference evidence="3" key="1">
    <citation type="submission" date="2013-10" db="EMBL/GenBank/DDBJ databases">
        <title>Genomic analysis of the causative agents of coccidiosis in chickens.</title>
        <authorList>
            <person name="Reid A.J."/>
            <person name="Blake D."/>
            <person name="Billington K."/>
            <person name="Browne H."/>
            <person name="Dunn M."/>
            <person name="Hung S."/>
            <person name="Kawahara F."/>
            <person name="Miranda-Saavedra D."/>
            <person name="Mourier T."/>
            <person name="Nagra H."/>
            <person name="Otto T.D."/>
            <person name="Rawlings N."/>
            <person name="Sanchez A."/>
            <person name="Sanders M."/>
            <person name="Subramaniam C."/>
            <person name="Tay Y."/>
            <person name="Dear P."/>
            <person name="Doerig C."/>
            <person name="Gruber A."/>
            <person name="Parkinson J."/>
            <person name="Shirley M."/>
            <person name="Wan K.L."/>
            <person name="Berriman M."/>
            <person name="Tomley F."/>
            <person name="Pain A."/>
        </authorList>
    </citation>
    <scope>NUCLEOTIDE SEQUENCE [LARGE SCALE GENOMIC DNA]</scope>
    <source>
        <strain evidence="3">Houghton</strain>
    </source>
</reference>
<dbReference type="PANTHER" id="PTHR47436">
    <property type="entry name" value="HISTONE-LYSINE N-METHYLTRANSFERASE ATXR2"/>
    <property type="match status" value="1"/>
</dbReference>
<feature type="compositionally biased region" description="Low complexity" evidence="1">
    <location>
        <begin position="1"/>
        <end position="29"/>
    </location>
</feature>
<accession>U6GW36</accession>
<evidence type="ECO:0000256" key="1">
    <source>
        <dbReference type="SAM" id="MobiDB-lite"/>
    </source>
</evidence>
<dbReference type="SUPFAM" id="SSF82199">
    <property type="entry name" value="SET domain"/>
    <property type="match status" value="1"/>
</dbReference>
<dbReference type="VEuPathDB" id="ToxoDB:EAH_00038860"/>
<proteinExistence type="predicted"/>